<keyword evidence="6" id="KW-0804">Transcription</keyword>
<dbReference type="Proteomes" id="UP000284892">
    <property type="component" value="Unassembled WGS sequence"/>
</dbReference>
<dbReference type="InterPro" id="IPR015943">
    <property type="entry name" value="WD40/YVTN_repeat-like_dom_sf"/>
</dbReference>
<dbReference type="SMART" id="SM00387">
    <property type="entry name" value="HATPase_c"/>
    <property type="match status" value="1"/>
</dbReference>
<dbReference type="SUPFAM" id="SSF46689">
    <property type="entry name" value="Homeodomain-like"/>
    <property type="match status" value="1"/>
</dbReference>
<keyword evidence="11" id="KW-0418">Kinase</keyword>
<dbReference type="Pfam" id="PF00512">
    <property type="entry name" value="HisKA"/>
    <property type="match status" value="1"/>
</dbReference>
<dbReference type="GO" id="GO:0000155">
    <property type="term" value="F:phosphorelay sensor kinase activity"/>
    <property type="evidence" value="ECO:0007669"/>
    <property type="project" value="InterPro"/>
</dbReference>
<dbReference type="InterPro" id="IPR011110">
    <property type="entry name" value="Reg_prop"/>
</dbReference>
<dbReference type="InterPro" id="IPR018060">
    <property type="entry name" value="HTH_AraC"/>
</dbReference>
<dbReference type="Pfam" id="PF07495">
    <property type="entry name" value="Y_Y_Y"/>
    <property type="match status" value="1"/>
</dbReference>
<dbReference type="SUPFAM" id="SSF55874">
    <property type="entry name" value="ATPase domain of HSP90 chaperone/DNA topoisomerase II/histidine kinase"/>
    <property type="match status" value="1"/>
</dbReference>
<feature type="domain" description="Response regulatory" evidence="10">
    <location>
        <begin position="1020"/>
        <end position="1135"/>
    </location>
</feature>
<dbReference type="InterPro" id="IPR011123">
    <property type="entry name" value="Y_Y_Y"/>
</dbReference>
<dbReference type="InterPro" id="IPR003594">
    <property type="entry name" value="HATPase_dom"/>
</dbReference>
<dbReference type="GO" id="GO:0003700">
    <property type="term" value="F:DNA-binding transcription factor activity"/>
    <property type="evidence" value="ECO:0007669"/>
    <property type="project" value="InterPro"/>
</dbReference>
<comment type="caution">
    <text evidence="11">The sequence shown here is derived from an EMBL/GenBank/DDBJ whole genome shotgun (WGS) entry which is preliminary data.</text>
</comment>
<dbReference type="InterPro" id="IPR003661">
    <property type="entry name" value="HisK_dim/P_dom"/>
</dbReference>
<evidence type="ECO:0000259" key="8">
    <source>
        <dbReference type="PROSITE" id="PS01124"/>
    </source>
</evidence>
<dbReference type="PANTHER" id="PTHR43547:SF2">
    <property type="entry name" value="HYBRID SIGNAL TRANSDUCTION HISTIDINE KINASE C"/>
    <property type="match status" value="1"/>
</dbReference>
<dbReference type="PROSITE" id="PS50110">
    <property type="entry name" value="RESPONSE_REGULATORY"/>
    <property type="match status" value="1"/>
</dbReference>
<dbReference type="SMART" id="SM00388">
    <property type="entry name" value="HisKA"/>
    <property type="match status" value="1"/>
</dbReference>
<dbReference type="CDD" id="cd17574">
    <property type="entry name" value="REC_OmpR"/>
    <property type="match status" value="1"/>
</dbReference>
<dbReference type="Gene3D" id="1.10.10.60">
    <property type="entry name" value="Homeodomain-like"/>
    <property type="match status" value="1"/>
</dbReference>
<dbReference type="SMART" id="SM00342">
    <property type="entry name" value="HTH_ARAC"/>
    <property type="match status" value="1"/>
</dbReference>
<dbReference type="PROSITE" id="PS50109">
    <property type="entry name" value="HIS_KIN"/>
    <property type="match status" value="1"/>
</dbReference>
<dbReference type="InterPro" id="IPR036890">
    <property type="entry name" value="HATPase_C_sf"/>
</dbReference>
<dbReference type="CDD" id="cd00082">
    <property type="entry name" value="HisKA"/>
    <property type="match status" value="1"/>
</dbReference>
<dbReference type="FunFam" id="1.10.287.130:FF:000045">
    <property type="entry name" value="Two-component system sensor histidine kinase/response regulator"/>
    <property type="match status" value="1"/>
</dbReference>
<comment type="catalytic activity">
    <reaction evidence="1">
        <text>ATP + protein L-histidine = ADP + protein N-phospho-L-histidine.</text>
        <dbReference type="EC" id="2.7.13.3"/>
    </reaction>
</comment>
<dbReference type="Gene3D" id="1.10.287.130">
    <property type="match status" value="1"/>
</dbReference>
<dbReference type="InterPro" id="IPR011006">
    <property type="entry name" value="CheY-like_superfamily"/>
</dbReference>
<dbReference type="PROSITE" id="PS01124">
    <property type="entry name" value="HTH_ARAC_FAMILY_2"/>
    <property type="match status" value="1"/>
</dbReference>
<dbReference type="SMART" id="SM00448">
    <property type="entry name" value="REC"/>
    <property type="match status" value="1"/>
</dbReference>
<evidence type="ECO:0000313" key="12">
    <source>
        <dbReference type="Proteomes" id="UP000284892"/>
    </source>
</evidence>
<proteinExistence type="predicted"/>
<feature type="domain" description="Histidine kinase" evidence="9">
    <location>
        <begin position="777"/>
        <end position="989"/>
    </location>
</feature>
<dbReference type="InterPro" id="IPR013783">
    <property type="entry name" value="Ig-like_fold"/>
</dbReference>
<dbReference type="PROSITE" id="PS00041">
    <property type="entry name" value="HTH_ARAC_FAMILY_1"/>
    <property type="match status" value="1"/>
</dbReference>
<evidence type="ECO:0000256" key="4">
    <source>
        <dbReference type="ARBA" id="ARBA00023015"/>
    </source>
</evidence>
<dbReference type="Pfam" id="PF12833">
    <property type="entry name" value="HTH_18"/>
    <property type="match status" value="1"/>
</dbReference>
<name>A0A420DKW1_9FLAO</name>
<evidence type="ECO:0000256" key="5">
    <source>
        <dbReference type="ARBA" id="ARBA00023125"/>
    </source>
</evidence>
<evidence type="ECO:0000256" key="1">
    <source>
        <dbReference type="ARBA" id="ARBA00000085"/>
    </source>
</evidence>
<evidence type="ECO:0000259" key="9">
    <source>
        <dbReference type="PROSITE" id="PS50109"/>
    </source>
</evidence>
<dbReference type="SUPFAM" id="SSF52172">
    <property type="entry name" value="CheY-like"/>
    <property type="match status" value="1"/>
</dbReference>
<dbReference type="InterPro" id="IPR001789">
    <property type="entry name" value="Sig_transdc_resp-reg_receiver"/>
</dbReference>
<organism evidence="11 12">
    <name type="scientific">Ichthyenterobacterium magnum</name>
    <dbReference type="NCBI Taxonomy" id="1230530"/>
    <lineage>
        <taxon>Bacteria</taxon>
        <taxon>Pseudomonadati</taxon>
        <taxon>Bacteroidota</taxon>
        <taxon>Flavobacteriia</taxon>
        <taxon>Flavobacteriales</taxon>
        <taxon>Flavobacteriaceae</taxon>
        <taxon>Ichthyenterobacterium</taxon>
    </lineage>
</organism>
<reference evidence="11 12" key="1">
    <citation type="submission" date="2018-09" db="EMBL/GenBank/DDBJ databases">
        <title>Genomic Encyclopedia of Archaeal and Bacterial Type Strains, Phase II (KMG-II): from individual species to whole genera.</title>
        <authorList>
            <person name="Goeker M."/>
        </authorList>
    </citation>
    <scope>NUCLEOTIDE SEQUENCE [LARGE SCALE GENOMIC DNA]</scope>
    <source>
        <strain evidence="11 12">DSM 26283</strain>
    </source>
</reference>
<evidence type="ECO:0000259" key="10">
    <source>
        <dbReference type="PROSITE" id="PS50110"/>
    </source>
</evidence>
<dbReference type="InterPro" id="IPR018062">
    <property type="entry name" value="HTH_AraC-typ_CS"/>
</dbReference>
<feature type="domain" description="HTH araC/xylS-type" evidence="8">
    <location>
        <begin position="1166"/>
        <end position="1265"/>
    </location>
</feature>
<dbReference type="EMBL" id="RAQJ01000003">
    <property type="protein sequence ID" value="RKE94900.1"/>
    <property type="molecule type" value="Genomic_DNA"/>
</dbReference>
<dbReference type="SUPFAM" id="SSF63829">
    <property type="entry name" value="Calcium-dependent phosphotriesterase"/>
    <property type="match status" value="3"/>
</dbReference>
<dbReference type="Gene3D" id="2.130.10.10">
    <property type="entry name" value="YVTN repeat-like/Quinoprotein amine dehydrogenase"/>
    <property type="match status" value="2"/>
</dbReference>
<dbReference type="PRINTS" id="PR00032">
    <property type="entry name" value="HTHARAC"/>
</dbReference>
<dbReference type="Pfam" id="PF00072">
    <property type="entry name" value="Response_reg"/>
    <property type="match status" value="1"/>
</dbReference>
<evidence type="ECO:0000256" key="6">
    <source>
        <dbReference type="ARBA" id="ARBA00023163"/>
    </source>
</evidence>
<dbReference type="Gene3D" id="2.60.40.10">
    <property type="entry name" value="Immunoglobulins"/>
    <property type="match status" value="1"/>
</dbReference>
<dbReference type="EC" id="2.7.13.3" evidence="2"/>
<keyword evidence="3 7" id="KW-0597">Phosphoprotein</keyword>
<dbReference type="InterPro" id="IPR020449">
    <property type="entry name" value="Tscrpt_reg_AraC-type_HTH"/>
</dbReference>
<dbReference type="GO" id="GO:0043565">
    <property type="term" value="F:sequence-specific DNA binding"/>
    <property type="evidence" value="ECO:0007669"/>
    <property type="project" value="InterPro"/>
</dbReference>
<dbReference type="AlphaFoldDB" id="A0A420DKW1"/>
<dbReference type="SUPFAM" id="SSF47384">
    <property type="entry name" value="Homodimeric domain of signal transducing histidine kinase"/>
    <property type="match status" value="1"/>
</dbReference>
<evidence type="ECO:0000256" key="7">
    <source>
        <dbReference type="PROSITE-ProRule" id="PRU00169"/>
    </source>
</evidence>
<gene>
    <name evidence="11" type="ORF">BXY80_1913</name>
</gene>
<dbReference type="Pfam" id="PF07494">
    <property type="entry name" value="Reg_prop"/>
    <property type="match status" value="4"/>
</dbReference>
<keyword evidence="12" id="KW-1185">Reference proteome</keyword>
<evidence type="ECO:0000256" key="3">
    <source>
        <dbReference type="ARBA" id="ARBA00022553"/>
    </source>
</evidence>
<keyword evidence="4" id="KW-0805">Transcription regulation</keyword>
<keyword evidence="11" id="KW-0808">Transferase</keyword>
<dbReference type="Gene3D" id="3.40.50.2300">
    <property type="match status" value="1"/>
</dbReference>
<keyword evidence="5" id="KW-0238">DNA-binding</keyword>
<dbReference type="InterPro" id="IPR009057">
    <property type="entry name" value="Homeodomain-like_sf"/>
</dbReference>
<evidence type="ECO:0000256" key="2">
    <source>
        <dbReference type="ARBA" id="ARBA00012438"/>
    </source>
</evidence>
<dbReference type="Pfam" id="PF02518">
    <property type="entry name" value="HATPase_c"/>
    <property type="match status" value="1"/>
</dbReference>
<protein>
    <recommendedName>
        <fullName evidence="2">histidine kinase</fullName>
        <ecNumber evidence="2">2.7.13.3</ecNumber>
    </recommendedName>
</protein>
<sequence length="1266" mass="144231">MSFRDLTVNDGLSQNSVVSIAQDSTGYMWFATQDGLNKYNGKEFINYNKQFEDVTRPSYSRLGKIYIDRDNNIWIVSNSGVLEKLNKSEDVFNKIDIVANVSTVFQSSNSQLLIGTYNSGLLKVTSSKDTIQVLDNRYNKLTINDFLEINPNEILVAASNHIFFIKGDTYSIVAEQSNINFSTLEKSSNGNIWAGSYGNGLFYKTNQSEGFKQFSGFSKNKLPIDLNVEDLLVDKNNRLWVATYGKGVYVINFLTQDIQHFKANKLDPYALHYNDVLCMYEDYTGTIWLGTDGSGLSYYDEHLTKFNVLTNNQTPRDVNVDVIRSIAINENDFWLGTSGKGLTKINLEQNIFETFTINNSEINSNRVMSLLFDEDKLWIGHQGAGLNLLKDNKFQNFKALENKTIWSILKDENGMLWLATRDDGLLLFDESKGIVKRFNSSNSGLTSNNIRIIAKGNFNEIWVGSEEQGLFRLNLNNDNITVINKIKDKVKSLYYDDNLLWLGTNGNGLKSYNPETKEQENFTITNGLSNNVIYGILPDNQGNLWLSSNKGITKFKKHKNGELLIDNYSNYDGLQALEFNTGAYFKDSNDNLYFGGLEGLNWFNPNQLSFNVISPKTIISKIEIFNEETDLIPERAFKHNQNTITFTFSGLHFSLPEGNHYKYRLINNDADWITSGNTNIAHYTNLPANDYEFQVLSSNYDGVWSKQPSSYKFSILKPWYATNTAKIIYGLLTLLTIFGIYQYFKFRWEVKTQLRLEHAETERLKKLDEFKTKLYTNISHEFRTPLTLISGPVDKQLERDDLLERDKKDLNLVKQNANRLLNLVNQMIDLSLVDSGQLVLKVSKGNLSVLLNQIVEAFQYKSKERSININANISKVNEAYFDKDIIEKVFSNLLTNAIKYSPENSTISFDATTQERALVVSIVNQYDKVARKDLSKLFQRFYQEDAAAEGIGVGLALVKELIVLSKGSIIANNIDDNKIQFTVTLPIHKAAFVSSEIIDQHEIELHQPIDSKLKGNAEHTILIVEDQSDVRNFIVSIFKNDYKIITAKNGEEGIEKTRKNLPDLIISDIMMPIKDGIELCNAIKHNEFTSHIPVILLTAKVGAENEIIGLKSGADAYITKPFNSKRLIVEVDRLIKSRQRLKELYSKAFTINPDLAITSTETEFLKKLQDVLDAHITDPEFKSERMSELLLMSRTQLHRKLKSVYGLSTSEFIRSQRLKLSLQLLKESDATISEVAYQIGFNSPSYYIKCFKETYNLTPSDYSKSL</sequence>
<evidence type="ECO:0000313" key="11">
    <source>
        <dbReference type="EMBL" id="RKE94900.1"/>
    </source>
</evidence>
<feature type="modified residue" description="4-aspartylphosphate" evidence="7">
    <location>
        <position position="1068"/>
    </location>
</feature>
<dbReference type="Gene3D" id="3.30.565.10">
    <property type="entry name" value="Histidine kinase-like ATPase, C-terminal domain"/>
    <property type="match status" value="1"/>
</dbReference>
<dbReference type="InterPro" id="IPR036097">
    <property type="entry name" value="HisK_dim/P_sf"/>
</dbReference>
<dbReference type="PANTHER" id="PTHR43547">
    <property type="entry name" value="TWO-COMPONENT HISTIDINE KINASE"/>
    <property type="match status" value="1"/>
</dbReference>
<dbReference type="InterPro" id="IPR005467">
    <property type="entry name" value="His_kinase_dom"/>
</dbReference>
<accession>A0A420DKW1</accession>